<keyword evidence="2" id="KW-1185">Reference proteome</keyword>
<name>A0AA39P1J6_9AGAR</name>
<evidence type="ECO:0000313" key="1">
    <source>
        <dbReference type="EMBL" id="KAK0475824.1"/>
    </source>
</evidence>
<accession>A0AA39P1J6</accession>
<dbReference type="Proteomes" id="UP001175227">
    <property type="component" value="Unassembled WGS sequence"/>
</dbReference>
<comment type="caution">
    <text evidence="1">The sequence shown here is derived from an EMBL/GenBank/DDBJ whole genome shotgun (WGS) entry which is preliminary data.</text>
</comment>
<organism evidence="1 2">
    <name type="scientific">Armillaria novae-zelandiae</name>
    <dbReference type="NCBI Taxonomy" id="153914"/>
    <lineage>
        <taxon>Eukaryota</taxon>
        <taxon>Fungi</taxon>
        <taxon>Dikarya</taxon>
        <taxon>Basidiomycota</taxon>
        <taxon>Agaricomycotina</taxon>
        <taxon>Agaricomycetes</taxon>
        <taxon>Agaricomycetidae</taxon>
        <taxon>Agaricales</taxon>
        <taxon>Marasmiineae</taxon>
        <taxon>Physalacriaceae</taxon>
        <taxon>Armillaria</taxon>
    </lineage>
</organism>
<gene>
    <name evidence="1" type="ORF">IW261DRAFT_459933</name>
</gene>
<dbReference type="EMBL" id="JAUEPR010000022">
    <property type="protein sequence ID" value="KAK0475824.1"/>
    <property type="molecule type" value="Genomic_DNA"/>
</dbReference>
<reference evidence="1" key="1">
    <citation type="submission" date="2023-06" db="EMBL/GenBank/DDBJ databases">
        <authorList>
            <consortium name="Lawrence Berkeley National Laboratory"/>
            <person name="Ahrendt S."/>
            <person name="Sahu N."/>
            <person name="Indic B."/>
            <person name="Wong-Bajracharya J."/>
            <person name="Merenyi Z."/>
            <person name="Ke H.-M."/>
            <person name="Monk M."/>
            <person name="Kocsube S."/>
            <person name="Drula E."/>
            <person name="Lipzen A."/>
            <person name="Balint B."/>
            <person name="Henrissat B."/>
            <person name="Andreopoulos B."/>
            <person name="Martin F.M."/>
            <person name="Harder C.B."/>
            <person name="Rigling D."/>
            <person name="Ford K.L."/>
            <person name="Foster G.D."/>
            <person name="Pangilinan J."/>
            <person name="Papanicolaou A."/>
            <person name="Barry K."/>
            <person name="LaButti K."/>
            <person name="Viragh M."/>
            <person name="Koriabine M."/>
            <person name="Yan M."/>
            <person name="Riley R."/>
            <person name="Champramary S."/>
            <person name="Plett K.L."/>
            <person name="Tsai I.J."/>
            <person name="Slot J."/>
            <person name="Sipos G."/>
            <person name="Plett J."/>
            <person name="Nagy L.G."/>
            <person name="Grigoriev I.V."/>
        </authorList>
    </citation>
    <scope>NUCLEOTIDE SEQUENCE</scope>
    <source>
        <strain evidence="1">ICMP 16352</strain>
    </source>
</reference>
<sequence>MGSLYLDVFSPRLRRRSLCTRTCTSGIRPWRLPSYADGRAHDRAGFLTLLLQHPCLLPPPALKDHSPMQLQCQYAQAIVGIARLASPCGQFPESGDHRMSRRIFNRTFCFNHWQAKMITSHTRELFRCGHVFSLIDSSAPLGPQVVAWGQKWVRRIRDQWTMTFRDANVIQPVAKLGHKLDPWTTRPSIP</sequence>
<evidence type="ECO:0000313" key="2">
    <source>
        <dbReference type="Proteomes" id="UP001175227"/>
    </source>
</evidence>
<proteinExistence type="predicted"/>
<dbReference type="AlphaFoldDB" id="A0AA39P1J6"/>
<protein>
    <submittedName>
        <fullName evidence="1">Uncharacterized protein</fullName>
    </submittedName>
</protein>